<proteinExistence type="predicted"/>
<name>C8ZG58_YEAS8</name>
<sequence>MKGVHDMAKILQTNIFNLKFTSNKSNLKNVQRIILHTSKRRIKSKCADNTIYSKINANFTYDCFHFKSFFPIMPNFCPILTLSPTLTSNLNSVGASKQSTTVLPNSKPPISSPLTKGIPPNILLAFSYTAW</sequence>
<gene>
    <name evidence="1" type="ORF">EC1118_1N9_1794g</name>
</gene>
<organism evidence="1">
    <name type="scientific">Saccharomyces cerevisiae (strain Lalvin EC1118 / Prise de mousse)</name>
    <name type="common">Baker's yeast</name>
    <dbReference type="NCBI Taxonomy" id="643680"/>
    <lineage>
        <taxon>Eukaryota</taxon>
        <taxon>Fungi</taxon>
        <taxon>Dikarya</taxon>
        <taxon>Ascomycota</taxon>
        <taxon>Saccharomycotina</taxon>
        <taxon>Saccharomycetes</taxon>
        <taxon>Saccharomycetales</taxon>
        <taxon>Saccharomycetaceae</taxon>
        <taxon>Saccharomyces</taxon>
    </lineage>
</organism>
<protein>
    <submittedName>
        <fullName evidence="1">EC1118_1N9_1794p</fullName>
    </submittedName>
</protein>
<accession>C8ZG58</accession>
<dbReference type="HOGENOM" id="CLU_1929228_0_0_1"/>
<reference evidence="1" key="1">
    <citation type="journal article" date="2009" name="Proc. Natl. Acad. Sci. U.S.A.">
        <title>Eukaryote-to-eukaryote gene transfer events revealed by the genome sequence of the wine yeast Saccharomyces cerevisiae EC1118.</title>
        <authorList>
            <person name="Novo M."/>
            <person name="Bigey F."/>
            <person name="Beyne E."/>
            <person name="Galeote V."/>
            <person name="Gavory F."/>
            <person name="Mallet S."/>
            <person name="Cambot B."/>
            <person name="Legras J.L."/>
            <person name="Wincker P."/>
            <person name="Casaregola S."/>
            <person name="Dequin S."/>
        </authorList>
    </citation>
    <scope>NUCLEOTIDE SEQUENCE [LARGE SCALE GENOMIC DNA]</scope>
    <source>
        <strain evidence="1">Lalvin EC1118</strain>
        <strain>Lalvin EC1118 / Prise de mousse</strain>
    </source>
</reference>
<evidence type="ECO:0000313" key="1">
    <source>
        <dbReference type="EMBL" id="CAY82431.1"/>
    </source>
</evidence>
<dbReference type="EMBL" id="FN393086">
    <property type="protein sequence ID" value="CAY82431.1"/>
    <property type="molecule type" value="Genomic_DNA"/>
</dbReference>
<dbReference type="AlphaFoldDB" id="C8ZG58"/>